<dbReference type="InterPro" id="IPR005119">
    <property type="entry name" value="LysR_subst-bd"/>
</dbReference>
<dbReference type="CDD" id="cd08440">
    <property type="entry name" value="PBP2_LTTR_like_4"/>
    <property type="match status" value="1"/>
</dbReference>
<dbReference type="PROSITE" id="PS50931">
    <property type="entry name" value="HTH_LYSR"/>
    <property type="match status" value="1"/>
</dbReference>
<sequence>MRPTLRQLDAFVGVARRGSFTAAAAEIGLSQPALSQAISQLEAGLGVLLIQRTARSAYLTAEGEFLLPAAERILTELDSVVRDLRESGRTRRSRLMVGAMPSLAVGLMPHVMRRFAADHDRISVVLEDAQSEVLYRRVEEGQLDLAFSSRLAERPGVDFASLLHDRFNLVVPQAHPLAGRRFVRWRDLEEEPLIGFAGGTGTRSDLIRALSRAGIGLRPVMELAFSSTILGMVEAGLGVAALTSLSLPPIAHPGFAVVRLTEPVISREIGIVTASQRPRTPAAEAFIKVAVDYAATFSAEAALG</sequence>
<dbReference type="Pfam" id="PF03466">
    <property type="entry name" value="LysR_substrate"/>
    <property type="match status" value="1"/>
</dbReference>
<keyword evidence="3" id="KW-0238">DNA-binding</keyword>
<dbReference type="Pfam" id="PF00126">
    <property type="entry name" value="HTH_1"/>
    <property type="match status" value="1"/>
</dbReference>
<dbReference type="PRINTS" id="PR00039">
    <property type="entry name" value="HTHLYSR"/>
</dbReference>
<gene>
    <name evidence="6" type="ORF">GXW78_01620</name>
</gene>
<dbReference type="PANTHER" id="PTHR30419:SF8">
    <property type="entry name" value="NITROGEN ASSIMILATION TRANSCRIPTIONAL ACTIVATOR-RELATED"/>
    <property type="match status" value="1"/>
</dbReference>
<comment type="caution">
    <text evidence="6">The sequence shown here is derived from an EMBL/GenBank/DDBJ whole genome shotgun (WGS) entry which is preliminary data.</text>
</comment>
<dbReference type="InterPro" id="IPR050950">
    <property type="entry name" value="HTH-type_LysR_regulators"/>
</dbReference>
<dbReference type="InterPro" id="IPR000847">
    <property type="entry name" value="LysR_HTH_N"/>
</dbReference>
<keyword evidence="7" id="KW-1185">Reference proteome</keyword>
<evidence type="ECO:0000256" key="4">
    <source>
        <dbReference type="ARBA" id="ARBA00023163"/>
    </source>
</evidence>
<accession>A0ABS5EBE8</accession>
<dbReference type="SUPFAM" id="SSF53850">
    <property type="entry name" value="Periplasmic binding protein-like II"/>
    <property type="match status" value="1"/>
</dbReference>
<dbReference type="EMBL" id="JAAEDI010000002">
    <property type="protein sequence ID" value="MBR0648349.1"/>
    <property type="molecule type" value="Genomic_DNA"/>
</dbReference>
<name>A0ABS5EBE8_9PROT</name>
<keyword evidence="4" id="KW-0804">Transcription</keyword>
<evidence type="ECO:0000313" key="7">
    <source>
        <dbReference type="Proteomes" id="UP000698752"/>
    </source>
</evidence>
<dbReference type="InterPro" id="IPR036388">
    <property type="entry name" value="WH-like_DNA-bd_sf"/>
</dbReference>
<dbReference type="PANTHER" id="PTHR30419">
    <property type="entry name" value="HTH-TYPE TRANSCRIPTIONAL REGULATOR YBHD"/>
    <property type="match status" value="1"/>
</dbReference>
<protein>
    <submittedName>
        <fullName evidence="6">LysR family transcriptional regulator</fullName>
    </submittedName>
</protein>
<comment type="similarity">
    <text evidence="1">Belongs to the LysR transcriptional regulatory family.</text>
</comment>
<evidence type="ECO:0000256" key="2">
    <source>
        <dbReference type="ARBA" id="ARBA00023015"/>
    </source>
</evidence>
<evidence type="ECO:0000259" key="5">
    <source>
        <dbReference type="PROSITE" id="PS50931"/>
    </source>
</evidence>
<keyword evidence="2" id="KW-0805">Transcription regulation</keyword>
<reference evidence="7" key="1">
    <citation type="journal article" date="2021" name="Syst. Appl. Microbiol.">
        <title>Roseomonas hellenica sp. nov., isolated from roots of wild-growing Alkanna tinctoria.</title>
        <authorList>
            <person name="Rat A."/>
            <person name="Naranjo H.D."/>
            <person name="Lebbe L."/>
            <person name="Cnockaert M."/>
            <person name="Krigas N."/>
            <person name="Grigoriadou K."/>
            <person name="Maloupa E."/>
            <person name="Willems A."/>
        </authorList>
    </citation>
    <scope>NUCLEOTIDE SEQUENCE [LARGE SCALE GENOMIC DNA]</scope>
    <source>
        <strain evidence="7">LMG 31159</strain>
    </source>
</reference>
<feature type="domain" description="HTH lysR-type" evidence="5">
    <location>
        <begin position="3"/>
        <end position="60"/>
    </location>
</feature>
<evidence type="ECO:0000256" key="1">
    <source>
        <dbReference type="ARBA" id="ARBA00009437"/>
    </source>
</evidence>
<organism evidence="6 7">
    <name type="scientific">Neoroseomonas terrae</name>
    <dbReference type="NCBI Taxonomy" id="424799"/>
    <lineage>
        <taxon>Bacteria</taxon>
        <taxon>Pseudomonadati</taxon>
        <taxon>Pseudomonadota</taxon>
        <taxon>Alphaproteobacteria</taxon>
        <taxon>Acetobacterales</taxon>
        <taxon>Acetobacteraceae</taxon>
        <taxon>Neoroseomonas</taxon>
    </lineage>
</organism>
<dbReference type="Proteomes" id="UP000698752">
    <property type="component" value="Unassembled WGS sequence"/>
</dbReference>
<dbReference type="RefSeq" id="WP_211865478.1">
    <property type="nucleotide sequence ID" value="NZ_JAAEDI010000002.1"/>
</dbReference>
<evidence type="ECO:0000313" key="6">
    <source>
        <dbReference type="EMBL" id="MBR0648349.1"/>
    </source>
</evidence>
<dbReference type="Gene3D" id="1.10.10.10">
    <property type="entry name" value="Winged helix-like DNA-binding domain superfamily/Winged helix DNA-binding domain"/>
    <property type="match status" value="1"/>
</dbReference>
<dbReference type="Gene3D" id="3.40.190.290">
    <property type="match status" value="1"/>
</dbReference>
<dbReference type="SUPFAM" id="SSF46785">
    <property type="entry name" value="Winged helix' DNA-binding domain"/>
    <property type="match status" value="1"/>
</dbReference>
<proteinExistence type="inferred from homology"/>
<dbReference type="InterPro" id="IPR036390">
    <property type="entry name" value="WH_DNA-bd_sf"/>
</dbReference>
<evidence type="ECO:0000256" key="3">
    <source>
        <dbReference type="ARBA" id="ARBA00023125"/>
    </source>
</evidence>